<feature type="region of interest" description="Disordered" evidence="1">
    <location>
        <begin position="1416"/>
        <end position="1551"/>
    </location>
</feature>
<feature type="region of interest" description="Disordered" evidence="1">
    <location>
        <begin position="608"/>
        <end position="671"/>
    </location>
</feature>
<protein>
    <submittedName>
        <fullName evidence="2">Uncharacterized protein</fullName>
    </submittedName>
</protein>
<feature type="compositionally biased region" description="Polar residues" evidence="1">
    <location>
        <begin position="347"/>
        <end position="367"/>
    </location>
</feature>
<proteinExistence type="predicted"/>
<dbReference type="Proteomes" id="UP000076871">
    <property type="component" value="Unassembled WGS sequence"/>
</dbReference>
<evidence type="ECO:0000313" key="2">
    <source>
        <dbReference type="EMBL" id="KZT05511.1"/>
    </source>
</evidence>
<feature type="region of interest" description="Disordered" evidence="1">
    <location>
        <begin position="1023"/>
        <end position="1042"/>
    </location>
</feature>
<keyword evidence="3" id="KW-1185">Reference proteome</keyword>
<feature type="compositionally biased region" description="Polar residues" evidence="1">
    <location>
        <begin position="643"/>
        <end position="653"/>
    </location>
</feature>
<feature type="compositionally biased region" description="Low complexity" evidence="1">
    <location>
        <begin position="1522"/>
        <end position="1535"/>
    </location>
</feature>
<feature type="compositionally biased region" description="Basic and acidic residues" evidence="1">
    <location>
        <begin position="1495"/>
        <end position="1504"/>
    </location>
</feature>
<feature type="region of interest" description="Disordered" evidence="1">
    <location>
        <begin position="1"/>
        <end position="41"/>
    </location>
</feature>
<reference evidence="2 3" key="1">
    <citation type="journal article" date="2016" name="Mol. Biol. Evol.">
        <title>Comparative Genomics of Early-Diverging Mushroom-Forming Fungi Provides Insights into the Origins of Lignocellulose Decay Capabilities.</title>
        <authorList>
            <person name="Nagy L.G."/>
            <person name="Riley R."/>
            <person name="Tritt A."/>
            <person name="Adam C."/>
            <person name="Daum C."/>
            <person name="Floudas D."/>
            <person name="Sun H."/>
            <person name="Yadav J.S."/>
            <person name="Pangilinan J."/>
            <person name="Larsson K.H."/>
            <person name="Matsuura K."/>
            <person name="Barry K."/>
            <person name="Labutti K."/>
            <person name="Kuo R."/>
            <person name="Ohm R.A."/>
            <person name="Bhattacharya S.S."/>
            <person name="Shirouzu T."/>
            <person name="Yoshinaga Y."/>
            <person name="Martin F.M."/>
            <person name="Grigoriev I.V."/>
            <person name="Hibbett D.S."/>
        </authorList>
    </citation>
    <scope>NUCLEOTIDE SEQUENCE [LARGE SCALE GENOMIC DNA]</scope>
    <source>
        <strain evidence="2 3">93-53</strain>
    </source>
</reference>
<evidence type="ECO:0000256" key="1">
    <source>
        <dbReference type="SAM" id="MobiDB-lite"/>
    </source>
</evidence>
<dbReference type="RefSeq" id="XP_040763251.1">
    <property type="nucleotide sequence ID" value="XM_040914478.1"/>
</dbReference>
<feature type="compositionally biased region" description="Low complexity" evidence="1">
    <location>
        <begin position="509"/>
        <end position="527"/>
    </location>
</feature>
<feature type="compositionally biased region" description="Basic and acidic residues" evidence="1">
    <location>
        <begin position="1541"/>
        <end position="1551"/>
    </location>
</feature>
<feature type="compositionally biased region" description="Basic residues" evidence="1">
    <location>
        <begin position="1"/>
        <end position="10"/>
    </location>
</feature>
<name>A0A165DS10_9APHY</name>
<dbReference type="GeneID" id="63831505"/>
<dbReference type="STRING" id="1314785.A0A165DS10"/>
<feature type="compositionally biased region" description="Polar residues" evidence="1">
    <location>
        <begin position="1505"/>
        <end position="1521"/>
    </location>
</feature>
<feature type="compositionally biased region" description="Polar residues" evidence="1">
    <location>
        <begin position="295"/>
        <end position="305"/>
    </location>
</feature>
<dbReference type="EMBL" id="KV427629">
    <property type="protein sequence ID" value="KZT05511.1"/>
    <property type="molecule type" value="Genomic_DNA"/>
</dbReference>
<sequence>MSHLMSKPKQRPYLFDLPRAAHPLSPPETDDNVTQPSLSAPVPSFSQALEVEPSSSHVSVTEMPASSYRKPSSVTYVNTGFREARERGPQRSLIKWLVVVIPPASFSRDHGPLGHTLSSGPVNKLSQGILMPLFPTMGGQLGAIAREFNLPSTAGLCLYLHTSHNGIPLFPRISDESWHLLWANLFEARSPAPPQSQLPIGGQIEFDIDLIKARWYDAWLASPRKDRADVPQSVAHSRRPSLTHWRGDSRTTFLDDQLDDRLDDQSVTHRGALNAPRIAPKKLSLLDRLDNASVLSGSRTGRNLSPPSPGYDAQTRALSPIVQEDEPKTARKELDTLVTSWRASASISASPLATTGQTSLDPANMPNTLGDLPSASTTERSELNLEDYTWSPSSAGPQEYDNETDSESWRLPSPDIAGRAMSDAPLTPMTATSWGAPLSYPASPLDAGSEYAQSVDVAVRAMSSRPATPTTATSWGPSSHPVSPMPQQPELRVPSPDLGDRGLPSVPVTPSTATSWGPPSPAATSPAQSEFRVPSPDLGARGMLSVPVSPLPVRLRKREAVPESSQDGEEETQPFKNVWPYQGAEADHEETKSEASVVSHLAFPYYDASSKNVASDEGSRVSEDEVEEPDDDSVKLFYPYKNMPQQEPWSHVSSPEVAEKSSEEQAEDDSSKLIFPYYDTQDEVRTHVWPYQAGAESAEEEADDSSSKLVFPYYEASNEVRTHVWPYQASAESSDASGEEEADPSKLTFPCYDASERAWTNVWPYQAQANPTHYPQFNLYPAVYPHFELYPSAVQVADHSPDKEVSVVFHAQYPTFNLYPAVYPHFDIYPAIAGEVAPKTQAVSKPAASRSRSPVRAAADYPGFVLYPPVYPWNLQEIYPATAKSNSQPRNWQPRARPNATTATSVGSSAAYPTFQLYPAMSPRTPTSVALGEMALPGHEQLPSVEVHLSSGYPHLDIYPAVYPHNLEQIYPAHVADEDTSPDNEIRVNTRAQYPSIELYPAVYPHSLHDIYPARLTDEVSSDVETRSRPGRHAEIQTKPSAIASRPSMTTEALTAFVSMAAVSSNSVSQKQSEIFSIALDASYPHFRLYPAVYPDNLKEIYPPIVVAEQSTHGDMPSPMRSVAYPHINIYPAVYPHNLTSIYPSSGLQHALTSMHDSIKAASPQASSEYQAIAETHTSSPYAYPFVFPYYFVYPHLTIYPAPAAQLETAASQYVADVKETSYPVFDIYPSVYPNLVIYPPVWRFSETLKQRQEVDRNETALIFGPPQLPNHEPRRKPELIHSVLNEQASGASTESASPESDSVMPLPAISPIVPVIQPAPPPVHARRRSRAASVSVPPPPPPKPVGMHVSVPSGNVIGQSTIPRLSMAGGPLSGRGLPPHPAVHRRMSVAMPNARRVSSAVSKLPILVEPDEDATQIKPAAKPASLRRPLHASRSSLDQGQSAVHIDAASPSKASPVTQTSSATLPPRPTMLDVGTSELSRSKTMPSSRTRGKAVLERARAFDQSRSATPSDDSQLRLNTSAPVPSRPAAPSSPTGRPISKLDRSKYPFS</sequence>
<feature type="compositionally biased region" description="Polar residues" evidence="1">
    <location>
        <begin position="1434"/>
        <end position="1443"/>
    </location>
</feature>
<accession>A0A165DS10</accession>
<feature type="region of interest" description="Disordered" evidence="1">
    <location>
        <begin position="295"/>
        <end position="314"/>
    </location>
</feature>
<feature type="compositionally biased region" description="Polar residues" evidence="1">
    <location>
        <begin position="1453"/>
        <end position="1465"/>
    </location>
</feature>
<gene>
    <name evidence="2" type="ORF">LAESUDRAFT_813330</name>
</gene>
<feature type="region of interest" description="Disordered" evidence="1">
    <location>
        <begin position="347"/>
        <end position="449"/>
    </location>
</feature>
<organism evidence="2 3">
    <name type="scientific">Laetiporus sulphureus 93-53</name>
    <dbReference type="NCBI Taxonomy" id="1314785"/>
    <lineage>
        <taxon>Eukaryota</taxon>
        <taxon>Fungi</taxon>
        <taxon>Dikarya</taxon>
        <taxon>Basidiomycota</taxon>
        <taxon>Agaricomycotina</taxon>
        <taxon>Agaricomycetes</taxon>
        <taxon>Polyporales</taxon>
        <taxon>Laetiporus</taxon>
    </lineage>
</organism>
<feature type="compositionally biased region" description="Basic and acidic residues" evidence="1">
    <location>
        <begin position="1024"/>
        <end position="1036"/>
    </location>
</feature>
<feature type="region of interest" description="Disordered" evidence="1">
    <location>
        <begin position="884"/>
        <end position="905"/>
    </location>
</feature>
<dbReference type="OrthoDB" id="3269353at2759"/>
<feature type="region of interest" description="Disordered" evidence="1">
    <location>
        <begin position="461"/>
        <end position="596"/>
    </location>
</feature>
<dbReference type="InParanoid" id="A0A165DS10"/>
<evidence type="ECO:0000313" key="3">
    <source>
        <dbReference type="Proteomes" id="UP000076871"/>
    </source>
</evidence>
<feature type="compositionally biased region" description="Polar residues" evidence="1">
    <location>
        <begin position="1478"/>
        <end position="1490"/>
    </location>
</feature>
<feature type="region of interest" description="Disordered" evidence="1">
    <location>
        <begin position="1322"/>
        <end position="1346"/>
    </location>
</feature>